<dbReference type="GO" id="GO:0043504">
    <property type="term" value="P:mitochondrial DNA repair"/>
    <property type="evidence" value="ECO:0007669"/>
    <property type="project" value="TreeGrafter"/>
</dbReference>
<dbReference type="Pfam" id="PF05188">
    <property type="entry name" value="MutS_II"/>
    <property type="match status" value="1"/>
</dbReference>
<dbReference type="InterPro" id="IPR007860">
    <property type="entry name" value="DNA_mmatch_repair_MutS_con_dom"/>
</dbReference>
<dbReference type="InterPro" id="IPR007696">
    <property type="entry name" value="DNA_mismatch_repair_MutS_core"/>
</dbReference>
<evidence type="ECO:0000256" key="7">
    <source>
        <dbReference type="ARBA" id="ARBA00022840"/>
    </source>
</evidence>
<dbReference type="GO" id="GO:0140664">
    <property type="term" value="F:ATP-dependent DNA damage sensor activity"/>
    <property type="evidence" value="ECO:0007669"/>
    <property type="project" value="InterPro"/>
</dbReference>
<keyword evidence="5" id="KW-0547">Nucleotide-binding</keyword>
<evidence type="ECO:0000256" key="11">
    <source>
        <dbReference type="ARBA" id="ARBA00025902"/>
    </source>
</evidence>
<evidence type="ECO:0000256" key="1">
    <source>
        <dbReference type="ARBA" id="ARBA00004123"/>
    </source>
</evidence>
<dbReference type="SUPFAM" id="SSF53150">
    <property type="entry name" value="DNA repair protein MutS, domain II"/>
    <property type="match status" value="1"/>
</dbReference>
<dbReference type="InterPro" id="IPR027417">
    <property type="entry name" value="P-loop_NTPase"/>
</dbReference>
<dbReference type="Gene3D" id="3.40.50.300">
    <property type="entry name" value="P-loop containing nucleotide triphosphate hydrolases"/>
    <property type="match status" value="1"/>
</dbReference>
<dbReference type="Pfam" id="PF01624">
    <property type="entry name" value="MutS_I"/>
    <property type="match status" value="1"/>
</dbReference>
<dbReference type="SMART" id="SM00534">
    <property type="entry name" value="MUTSac"/>
    <property type="match status" value="1"/>
</dbReference>
<evidence type="ECO:0000256" key="9">
    <source>
        <dbReference type="ARBA" id="ARBA00023204"/>
    </source>
</evidence>
<dbReference type="GO" id="GO:0005634">
    <property type="term" value="C:nucleus"/>
    <property type="evidence" value="ECO:0007669"/>
    <property type="project" value="UniProtKB-SubCell"/>
</dbReference>
<dbReference type="GO" id="GO:0005739">
    <property type="term" value="C:mitochondrion"/>
    <property type="evidence" value="ECO:0007669"/>
    <property type="project" value="TreeGrafter"/>
</dbReference>
<dbReference type="PANTHER" id="PTHR11361">
    <property type="entry name" value="DNA MISMATCH REPAIR PROTEIN MUTS FAMILY MEMBER"/>
    <property type="match status" value="1"/>
</dbReference>
<keyword evidence="7" id="KW-0067">ATP-binding</keyword>
<dbReference type="InterPro" id="IPR000432">
    <property type="entry name" value="DNA_mismatch_repair_MutS_C"/>
</dbReference>
<dbReference type="FunFam" id="1.10.1420.10:FF:000046">
    <property type="entry name" value="DNA mismatch repair protein Msh1"/>
    <property type="match status" value="1"/>
</dbReference>
<dbReference type="FunFam" id="1.10.1420.10:FF:000036">
    <property type="entry name" value="DNA mismatch repair protein Msh1"/>
    <property type="match status" value="1"/>
</dbReference>
<feature type="domain" description="DNA mismatch repair proteins mutS family" evidence="12">
    <location>
        <begin position="780"/>
        <end position="796"/>
    </location>
</feature>
<evidence type="ECO:0000256" key="3">
    <source>
        <dbReference type="ARBA" id="ARBA00019000"/>
    </source>
</evidence>
<dbReference type="InterPro" id="IPR007695">
    <property type="entry name" value="DNA_mismatch_repair_MutS-lik_N"/>
</dbReference>
<dbReference type="GO" id="GO:0005524">
    <property type="term" value="F:ATP binding"/>
    <property type="evidence" value="ECO:0007669"/>
    <property type="project" value="UniProtKB-KW"/>
</dbReference>
<evidence type="ECO:0000256" key="5">
    <source>
        <dbReference type="ARBA" id="ARBA00022741"/>
    </source>
</evidence>
<comment type="caution">
    <text evidence="13">The sequence shown here is derived from an EMBL/GenBank/DDBJ whole genome shotgun (WGS) entry which is preliminary data.</text>
</comment>
<dbReference type="Pfam" id="PF05192">
    <property type="entry name" value="MutS_III"/>
    <property type="match status" value="1"/>
</dbReference>
<evidence type="ECO:0000256" key="4">
    <source>
        <dbReference type="ARBA" id="ARBA00022151"/>
    </source>
</evidence>
<evidence type="ECO:0000313" key="14">
    <source>
        <dbReference type="Proteomes" id="UP001147752"/>
    </source>
</evidence>
<keyword evidence="8" id="KW-0238">DNA-binding</keyword>
<dbReference type="SUPFAM" id="SSF52540">
    <property type="entry name" value="P-loop containing nucleoside triphosphate hydrolases"/>
    <property type="match status" value="1"/>
</dbReference>
<dbReference type="InterPro" id="IPR036678">
    <property type="entry name" value="MutS_con_dom_sf"/>
</dbReference>
<dbReference type="Gene3D" id="1.10.1420.10">
    <property type="match status" value="3"/>
</dbReference>
<dbReference type="InterPro" id="IPR016151">
    <property type="entry name" value="DNA_mismatch_repair_MutS_N"/>
</dbReference>
<dbReference type="PANTHER" id="PTHR11361:SF34">
    <property type="entry name" value="DNA MISMATCH REPAIR PROTEIN MSH1, MITOCHONDRIAL"/>
    <property type="match status" value="1"/>
</dbReference>
<dbReference type="FunFam" id="3.40.50.300:FF:001238">
    <property type="entry name" value="DNA mismatch repair protein"/>
    <property type="match status" value="1"/>
</dbReference>
<dbReference type="InterPro" id="IPR036187">
    <property type="entry name" value="DNA_mismatch_repair_MutS_sf"/>
</dbReference>
<evidence type="ECO:0000313" key="13">
    <source>
        <dbReference type="EMBL" id="KAJ5372075.1"/>
    </source>
</evidence>
<dbReference type="FunFam" id="3.30.420.110:FF:000022">
    <property type="entry name" value="DNA mismatch repair protein Msh1"/>
    <property type="match status" value="1"/>
</dbReference>
<keyword evidence="9" id="KW-0234">DNA repair</keyword>
<dbReference type="RefSeq" id="XP_056578061.1">
    <property type="nucleotide sequence ID" value="XM_056721811.1"/>
</dbReference>
<dbReference type="OrthoDB" id="2534523at2759"/>
<dbReference type="Gene3D" id="3.30.420.110">
    <property type="entry name" value="MutS, connector domain"/>
    <property type="match status" value="1"/>
</dbReference>
<dbReference type="GO" id="GO:0006298">
    <property type="term" value="P:mismatch repair"/>
    <property type="evidence" value="ECO:0007669"/>
    <property type="project" value="InterPro"/>
</dbReference>
<dbReference type="EMBL" id="JAPZBT010000002">
    <property type="protein sequence ID" value="KAJ5372075.1"/>
    <property type="molecule type" value="Genomic_DNA"/>
</dbReference>
<accession>A0A9W9S672</accession>
<evidence type="ECO:0000256" key="2">
    <source>
        <dbReference type="ARBA" id="ARBA00006271"/>
    </source>
</evidence>
<dbReference type="PIRSF" id="PIRSF037677">
    <property type="entry name" value="DNA_mis_repair_Msh6"/>
    <property type="match status" value="1"/>
</dbReference>
<reference evidence="13" key="1">
    <citation type="submission" date="2022-12" db="EMBL/GenBank/DDBJ databases">
        <authorList>
            <person name="Petersen C."/>
        </authorList>
    </citation>
    <scope>NUCLEOTIDE SEQUENCE</scope>
    <source>
        <strain evidence="13">IBT 3081</strain>
    </source>
</reference>
<reference evidence="13" key="2">
    <citation type="journal article" date="2023" name="IMA Fungus">
        <title>Comparative genomic study of the Penicillium genus elucidates a diverse pangenome and 15 lateral gene transfer events.</title>
        <authorList>
            <person name="Petersen C."/>
            <person name="Sorensen T."/>
            <person name="Nielsen M.R."/>
            <person name="Sondergaard T.E."/>
            <person name="Sorensen J.L."/>
            <person name="Fitzpatrick D.A."/>
            <person name="Frisvad J.C."/>
            <person name="Nielsen K.L."/>
        </authorList>
    </citation>
    <scope>NUCLEOTIDE SEQUENCE</scope>
    <source>
        <strain evidence="13">IBT 3081</strain>
    </source>
</reference>
<dbReference type="PROSITE" id="PS00486">
    <property type="entry name" value="DNA_MISMATCH_REPAIR_2"/>
    <property type="match status" value="1"/>
</dbReference>
<dbReference type="AlphaFoldDB" id="A0A9W9S672"/>
<dbReference type="Pfam" id="PF00488">
    <property type="entry name" value="MutS_V"/>
    <property type="match status" value="1"/>
</dbReference>
<dbReference type="SUPFAM" id="SSF48334">
    <property type="entry name" value="DNA repair protein MutS, domain III"/>
    <property type="match status" value="1"/>
</dbReference>
<sequence length="900" mass="100277">MQTFKNCVILTRVGGFYELYFEQAEELAPLLNLKLATKKTNGGPVPMAGFPFFQLDRFLKTLVGDLNKYVAISEEFAINPEDKARTGGLMFDRKVARIITPGTLIDEKFIDPSAHNFLLAIYLDVPSLQSQLKQHANNDLQSSHQHILSSVPQQVGLSWLDLSTGDFFTQLTTTQMLPSAIARIGAREILVDQNVQDLIGHELQMLVGHDHRLVTFFQYPEAFKPVSEWGTMLESPVPEDTRASFTPEEVAAGYSLLEYTRVQLQGSNIKLQPPIRRHLNESMSIDRNSLSGLEIIETARDGFGKGSLLHAVRRTSTKSGARLLRDRLTSPSTSLQVINERLDLVSVFIEHVELRDSVIQLLKRSHDSQRLVQKFAFGKGDPDDLICLSRAIEASKEVRQVLLDHNRLSVSSSASDLNHSLAIMISRLFLDGPIALADQILAAIDEEGLLQKQRIEDSTAAEAASLAQKVTMDEATSSELVALPKKIRAKKGERTVVADTDSGPLYTWIMRRDASTTLNGLHAELERLGDEKTSLTQRLRDSVDSSALNLKWTPGLGHICHVKGAKISQKSLEELGVTRNVSSSKSTRSFYLPAWTELGVKMDHVKIRIRQEEQTIFERLRREVILNLVKIRRNAAVMDELDVACSFATLAQEQQMVRPILNDGTCHKIVGGRHPTVKLGLEEQGRSFVSNDCFLGDSERIWLITGPNMAGKSTFLRQNALITILAQVGSFVPAAYAEIGIVDQIFSRIGAADDLFRDQSTFMVEMLETATILKQATPKSFVIMDEVGRGTTPEDGTAVSFACLHHLHNHNQSRVLFATHFHALADMTEDFDKLARYCTDVKDMASGAFSFVHRLRKGVNRQSHALKVAQLAGLPKETLELATRVRQKMRDEDQPSPRCA</sequence>
<comment type="function">
    <text evidence="10">Component of the post-replicative DNA mismatch repair system (MMR). Heterodimerizes with MSH2 to form MutS beta, which binds to DNA mismatches thereby initiating DNA repair. MSH3 provides substrate-binding and substrate specificity to the complex. When bound, the MutS beta heterodimer bends the DNA helix and shields approximately 20 base pairs. Acts mainly to repair insertion-deletion loops (IDLs) from 2 to 13 nucleotides in size, but can also repair base-base and single insertion-deletion mismatches that occur during replication. After mismatch binding, forms a ternary complex with the MutL alpha heterodimer, which is thought to be responsible for directing the downstream MMR events, including strand discrimination, excision, and resynthesis. ATP binding and hydrolysis play a pivotal role in mismatch repair functions.</text>
</comment>
<protein>
    <recommendedName>
        <fullName evidence="3">DNA mismatch repair protein MSH3</fullName>
    </recommendedName>
    <alternativeName>
        <fullName evidence="4">DNA mismatch repair protein msh3</fullName>
    </alternativeName>
</protein>
<comment type="subcellular location">
    <subcellularLocation>
        <location evidence="1">Nucleus</location>
    </subcellularLocation>
</comment>
<evidence type="ECO:0000256" key="6">
    <source>
        <dbReference type="ARBA" id="ARBA00022763"/>
    </source>
</evidence>
<evidence type="ECO:0000256" key="8">
    <source>
        <dbReference type="ARBA" id="ARBA00023125"/>
    </source>
</evidence>
<dbReference type="Proteomes" id="UP001147752">
    <property type="component" value="Unassembled WGS sequence"/>
</dbReference>
<dbReference type="FunFam" id="1.10.1420.10:FF:000042">
    <property type="entry name" value="DNA mismatch repair protein Msh1"/>
    <property type="match status" value="1"/>
</dbReference>
<comment type="subunit">
    <text evidence="11">Heterodimer consisting of MSH2-MSH3 (MutS beta). Forms a ternary complex with MutL alpha (MLH1-PMS1).</text>
</comment>
<organism evidence="13 14">
    <name type="scientific">Penicillium concentricum</name>
    <dbReference type="NCBI Taxonomy" id="293559"/>
    <lineage>
        <taxon>Eukaryota</taxon>
        <taxon>Fungi</taxon>
        <taxon>Dikarya</taxon>
        <taxon>Ascomycota</taxon>
        <taxon>Pezizomycotina</taxon>
        <taxon>Eurotiomycetes</taxon>
        <taxon>Eurotiomycetidae</taxon>
        <taxon>Eurotiales</taxon>
        <taxon>Aspergillaceae</taxon>
        <taxon>Penicillium</taxon>
    </lineage>
</organism>
<evidence type="ECO:0000259" key="12">
    <source>
        <dbReference type="PROSITE" id="PS00486"/>
    </source>
</evidence>
<keyword evidence="14" id="KW-1185">Reference proteome</keyword>
<dbReference type="SMART" id="SM00533">
    <property type="entry name" value="MUTSd"/>
    <property type="match status" value="1"/>
</dbReference>
<gene>
    <name evidence="13" type="ORF">N7517_004081</name>
</gene>
<dbReference type="GO" id="GO:0030983">
    <property type="term" value="F:mismatched DNA binding"/>
    <property type="evidence" value="ECO:0007669"/>
    <property type="project" value="InterPro"/>
</dbReference>
<name>A0A9W9S672_9EURO</name>
<dbReference type="Gene3D" id="3.40.1170.10">
    <property type="entry name" value="DNA repair protein MutS, domain I"/>
    <property type="match status" value="1"/>
</dbReference>
<dbReference type="SUPFAM" id="SSF55271">
    <property type="entry name" value="DNA repair protein MutS, domain I"/>
    <property type="match status" value="1"/>
</dbReference>
<dbReference type="InterPro" id="IPR017261">
    <property type="entry name" value="DNA_mismatch_repair_MutS/MSH"/>
</dbReference>
<proteinExistence type="inferred from homology"/>
<dbReference type="InterPro" id="IPR045076">
    <property type="entry name" value="MutS"/>
</dbReference>
<evidence type="ECO:0000256" key="10">
    <source>
        <dbReference type="ARBA" id="ARBA00025373"/>
    </source>
</evidence>
<dbReference type="GeneID" id="81460994"/>
<keyword evidence="6" id="KW-0227">DNA damage</keyword>
<comment type="similarity">
    <text evidence="2">Belongs to the DNA mismatch repair MutS family.</text>
</comment>